<keyword evidence="4" id="KW-1185">Reference proteome</keyword>
<dbReference type="PANTHER" id="PTHR45694:SF5">
    <property type="entry name" value="GLUTAREDOXIN 2"/>
    <property type="match status" value="1"/>
</dbReference>
<dbReference type="GO" id="GO:0015038">
    <property type="term" value="F:glutathione disulfide oxidoreductase activity"/>
    <property type="evidence" value="ECO:0007669"/>
    <property type="project" value="TreeGrafter"/>
</dbReference>
<proteinExistence type="predicted"/>
<dbReference type="GO" id="GO:0034599">
    <property type="term" value="P:cellular response to oxidative stress"/>
    <property type="evidence" value="ECO:0007669"/>
    <property type="project" value="TreeGrafter"/>
</dbReference>
<dbReference type="PROSITE" id="PS00195">
    <property type="entry name" value="GLUTAREDOXIN_1"/>
    <property type="match status" value="1"/>
</dbReference>
<feature type="chain" id="PRO_5042921057" evidence="1">
    <location>
        <begin position="26"/>
        <end position="101"/>
    </location>
</feature>
<gene>
    <name evidence="3" type="ORF">RJ641_023219</name>
</gene>
<evidence type="ECO:0000259" key="2">
    <source>
        <dbReference type="Pfam" id="PF00462"/>
    </source>
</evidence>
<dbReference type="InterPro" id="IPR036249">
    <property type="entry name" value="Thioredoxin-like_sf"/>
</dbReference>
<dbReference type="SUPFAM" id="SSF52833">
    <property type="entry name" value="Thioredoxin-like"/>
    <property type="match status" value="1"/>
</dbReference>
<organism evidence="3 4">
    <name type="scientific">Dillenia turbinata</name>
    <dbReference type="NCBI Taxonomy" id="194707"/>
    <lineage>
        <taxon>Eukaryota</taxon>
        <taxon>Viridiplantae</taxon>
        <taxon>Streptophyta</taxon>
        <taxon>Embryophyta</taxon>
        <taxon>Tracheophyta</taxon>
        <taxon>Spermatophyta</taxon>
        <taxon>Magnoliopsida</taxon>
        <taxon>eudicotyledons</taxon>
        <taxon>Gunneridae</taxon>
        <taxon>Pentapetalae</taxon>
        <taxon>Dilleniales</taxon>
        <taxon>Dilleniaceae</taxon>
        <taxon>Dillenia</taxon>
    </lineage>
</organism>
<dbReference type="Gene3D" id="3.40.30.10">
    <property type="entry name" value="Glutaredoxin"/>
    <property type="match status" value="1"/>
</dbReference>
<dbReference type="PANTHER" id="PTHR45694">
    <property type="entry name" value="GLUTAREDOXIN 2"/>
    <property type="match status" value="1"/>
</dbReference>
<accession>A0AAN8UH75</accession>
<evidence type="ECO:0000313" key="4">
    <source>
        <dbReference type="Proteomes" id="UP001370490"/>
    </source>
</evidence>
<dbReference type="AlphaFoldDB" id="A0AAN8UH75"/>
<evidence type="ECO:0000313" key="3">
    <source>
        <dbReference type="EMBL" id="KAK6911126.1"/>
    </source>
</evidence>
<dbReference type="InterPro" id="IPR011767">
    <property type="entry name" value="GLR_AS"/>
</dbReference>
<feature type="domain" description="Glutaredoxin" evidence="2">
    <location>
        <begin position="44"/>
        <end position="77"/>
    </location>
</feature>
<protein>
    <submittedName>
        <fullName evidence="3">Glutaredoxin</fullName>
    </submittedName>
</protein>
<reference evidence="3 4" key="1">
    <citation type="submission" date="2023-12" db="EMBL/GenBank/DDBJ databases">
        <title>A high-quality genome assembly for Dillenia turbinata (Dilleniales).</title>
        <authorList>
            <person name="Chanderbali A."/>
        </authorList>
    </citation>
    <scope>NUCLEOTIDE SEQUENCE [LARGE SCALE GENOMIC DNA]</scope>
    <source>
        <strain evidence="3">LSX21</strain>
        <tissue evidence="3">Leaf</tissue>
    </source>
</reference>
<dbReference type="EMBL" id="JBAMMX010000028">
    <property type="protein sequence ID" value="KAK6911126.1"/>
    <property type="molecule type" value="Genomic_DNA"/>
</dbReference>
<dbReference type="InterPro" id="IPR002109">
    <property type="entry name" value="Glutaredoxin"/>
</dbReference>
<name>A0AAN8UH75_9MAGN</name>
<evidence type="ECO:0000256" key="1">
    <source>
        <dbReference type="SAM" id="SignalP"/>
    </source>
</evidence>
<dbReference type="Pfam" id="PF00462">
    <property type="entry name" value="Glutaredoxin"/>
    <property type="match status" value="1"/>
</dbReference>
<dbReference type="PROSITE" id="PS51354">
    <property type="entry name" value="GLUTAREDOXIN_2"/>
    <property type="match status" value="1"/>
</dbReference>
<keyword evidence="1" id="KW-0732">Signal</keyword>
<dbReference type="GO" id="GO:0005737">
    <property type="term" value="C:cytoplasm"/>
    <property type="evidence" value="ECO:0007669"/>
    <property type="project" value="TreeGrafter"/>
</dbReference>
<feature type="signal peptide" evidence="1">
    <location>
        <begin position="1"/>
        <end position="25"/>
    </location>
</feature>
<comment type="caution">
    <text evidence="3">The sequence shown here is derived from an EMBL/GenBank/DDBJ whole genome shotgun (WGS) entry which is preliminary data.</text>
</comment>
<sequence length="101" mass="11706">MAVKRNILVCTSMAVFIYLLPLVISSSSSPEAVFVKNTISSHPIVIFSKIYCPYCNRAKAVFKKLNKVPHVVELDQRGLFSVYSEFCAIWRWHWQVIYCFQ</sequence>
<dbReference type="Proteomes" id="UP001370490">
    <property type="component" value="Unassembled WGS sequence"/>
</dbReference>